<evidence type="ECO:0000256" key="1">
    <source>
        <dbReference type="ARBA" id="ARBA00004651"/>
    </source>
</evidence>
<comment type="caution">
    <text evidence="9">The sequence shown here is derived from an EMBL/GenBank/DDBJ whole genome shotgun (WGS) entry which is preliminary data.</text>
</comment>
<evidence type="ECO:0000259" key="8">
    <source>
        <dbReference type="Pfam" id="PF09335"/>
    </source>
</evidence>
<sequence length="210" mass="21163">MTVLAIGWTDPSAVGYQALFGGVLLGSLVPVVPTGAVVGAAAALAVSTGHMSLVAVVLLATVAALLGDLVTYGVARAGRGALLRWVARGQTPERLEAAREQFTRRGGLLVVVGRLVPAGRIPVLLAAGGLGYPWRRLVPAATLACLLWAVAYAALGVLSGGLFDDPVPATLLAALLVLVAGGVASFATTRLRRRRAARAEAAGRGTGAAS</sequence>
<evidence type="ECO:0000313" key="10">
    <source>
        <dbReference type="Proteomes" id="UP000315677"/>
    </source>
</evidence>
<keyword evidence="10" id="KW-1185">Reference proteome</keyword>
<feature type="transmembrane region" description="Helical" evidence="7">
    <location>
        <begin position="53"/>
        <end position="75"/>
    </location>
</feature>
<evidence type="ECO:0000313" key="9">
    <source>
        <dbReference type="EMBL" id="TQM10186.1"/>
    </source>
</evidence>
<evidence type="ECO:0000256" key="4">
    <source>
        <dbReference type="ARBA" id="ARBA00022692"/>
    </source>
</evidence>
<dbReference type="InterPro" id="IPR032816">
    <property type="entry name" value="VTT_dom"/>
</dbReference>
<dbReference type="PANTHER" id="PTHR30353:SF0">
    <property type="entry name" value="TRANSMEMBRANE PROTEIN"/>
    <property type="match status" value="1"/>
</dbReference>
<dbReference type="InterPro" id="IPR032818">
    <property type="entry name" value="DedA-like"/>
</dbReference>
<organism evidence="9 10">
    <name type="scientific">Pseudonocardia kunmingensis</name>
    <dbReference type="NCBI Taxonomy" id="630975"/>
    <lineage>
        <taxon>Bacteria</taxon>
        <taxon>Bacillati</taxon>
        <taxon>Actinomycetota</taxon>
        <taxon>Actinomycetes</taxon>
        <taxon>Pseudonocardiales</taxon>
        <taxon>Pseudonocardiaceae</taxon>
        <taxon>Pseudonocardia</taxon>
    </lineage>
</organism>
<feature type="transmembrane region" description="Helical" evidence="7">
    <location>
        <begin position="169"/>
        <end position="188"/>
    </location>
</feature>
<keyword evidence="3 7" id="KW-1003">Cell membrane</keyword>
<dbReference type="Proteomes" id="UP000315677">
    <property type="component" value="Unassembled WGS sequence"/>
</dbReference>
<evidence type="ECO:0000256" key="2">
    <source>
        <dbReference type="ARBA" id="ARBA00010792"/>
    </source>
</evidence>
<keyword evidence="6 7" id="KW-0472">Membrane</keyword>
<keyword evidence="4 7" id="KW-0812">Transmembrane</keyword>
<dbReference type="AlphaFoldDB" id="A0A543DLF6"/>
<reference evidence="9 10" key="1">
    <citation type="submission" date="2019-06" db="EMBL/GenBank/DDBJ databases">
        <title>Sequencing the genomes of 1000 actinobacteria strains.</title>
        <authorList>
            <person name="Klenk H.-P."/>
        </authorList>
    </citation>
    <scope>NUCLEOTIDE SEQUENCE [LARGE SCALE GENOMIC DNA]</scope>
    <source>
        <strain evidence="9 10">DSM 45301</strain>
    </source>
</reference>
<accession>A0A543DLF6</accession>
<evidence type="ECO:0000256" key="5">
    <source>
        <dbReference type="ARBA" id="ARBA00022989"/>
    </source>
</evidence>
<comment type="subcellular location">
    <subcellularLocation>
        <location evidence="1 7">Cell membrane</location>
        <topology evidence="1 7">Multi-pass membrane protein</topology>
    </subcellularLocation>
</comment>
<name>A0A543DLF6_9PSEU</name>
<proteinExistence type="inferred from homology"/>
<gene>
    <name evidence="9" type="ORF">FB558_5970</name>
</gene>
<dbReference type="RefSeq" id="WP_425468092.1">
    <property type="nucleotide sequence ID" value="NZ_VFPA01000003.1"/>
</dbReference>
<keyword evidence="5 7" id="KW-1133">Transmembrane helix</keyword>
<evidence type="ECO:0000256" key="7">
    <source>
        <dbReference type="RuleBase" id="RU367016"/>
    </source>
</evidence>
<dbReference type="GO" id="GO:0005886">
    <property type="term" value="C:plasma membrane"/>
    <property type="evidence" value="ECO:0007669"/>
    <property type="project" value="UniProtKB-SubCell"/>
</dbReference>
<evidence type="ECO:0000256" key="6">
    <source>
        <dbReference type="ARBA" id="ARBA00023136"/>
    </source>
</evidence>
<evidence type="ECO:0000256" key="3">
    <source>
        <dbReference type="ARBA" id="ARBA00022475"/>
    </source>
</evidence>
<feature type="domain" description="VTT" evidence="8">
    <location>
        <begin position="44"/>
        <end position="157"/>
    </location>
</feature>
<dbReference type="EMBL" id="VFPA01000003">
    <property type="protein sequence ID" value="TQM10186.1"/>
    <property type="molecule type" value="Genomic_DNA"/>
</dbReference>
<feature type="transmembrane region" description="Helical" evidence="7">
    <location>
        <begin position="137"/>
        <end position="163"/>
    </location>
</feature>
<protein>
    <submittedName>
        <fullName evidence="9">Membrane protein DedA with SNARE-associated domain</fullName>
    </submittedName>
</protein>
<dbReference type="PANTHER" id="PTHR30353">
    <property type="entry name" value="INNER MEMBRANE PROTEIN DEDA-RELATED"/>
    <property type="match status" value="1"/>
</dbReference>
<dbReference type="Pfam" id="PF09335">
    <property type="entry name" value="VTT_dom"/>
    <property type="match status" value="1"/>
</dbReference>
<comment type="similarity">
    <text evidence="2 7">Belongs to the DedA family.</text>
</comment>
<feature type="transmembrane region" description="Helical" evidence="7">
    <location>
        <begin position="20"/>
        <end position="46"/>
    </location>
</feature>